<protein>
    <submittedName>
        <fullName evidence="2">Uncharacterized protein</fullName>
    </submittedName>
</protein>
<dbReference type="EMBL" id="LAZR01024788">
    <property type="protein sequence ID" value="KKL74011.1"/>
    <property type="molecule type" value="Genomic_DNA"/>
</dbReference>
<keyword evidence="1" id="KW-0472">Membrane</keyword>
<sequence>MQKQDTGIIVVIILAIVGILFVTGNIPGLERFAIGYELVYKADWGHICCKEGAYQPPFTRYIDDYSLYKCDAYTDECVVSMHPAEKLGIAARSFYFQICDINGQNCGDKDYMRWGGYSPPSEVEVRTLQYGQSILFSPTGWPNQKDWEYFVFDAKYRKFYIEGSENDKIYVQATCILNAELRERVLAGGLNELSKFGGEPNNCQNYIIGYIETFTQTYDYLGEKVVCQSRDIYEIDTVNFLDGSTDKIQGERIKSVTCCPHEANCDDDFEWGEVVIKDCPLGYNYECPNAGEPVMETGTTYVKWECVNNMCVKSGPITVECTNDAVCVDKMNNPNAVCINFECESNGEEWVGVCGDGVCESVIGETQTSCPEDCGEAVDRINLIGAKKLSLTKDEISKATSQELLAHACLTSSECLVSVEEAEDYKASCINIARLREDGVLTKADSDNFFNNAQKIAKGATYGAAAGVTGCIVVGAVIATAFPVLMPALLGCGAVGALIGGVATDIILDFTQDDNLLDALHADGTDCCRPHDAQIYYTASPQLADDVQELAFLCGFETAKWGPYKNDGIGMYQVHI</sequence>
<keyword evidence="1" id="KW-0812">Transmembrane</keyword>
<feature type="transmembrane region" description="Helical" evidence="1">
    <location>
        <begin position="488"/>
        <end position="508"/>
    </location>
</feature>
<organism evidence="2">
    <name type="scientific">marine sediment metagenome</name>
    <dbReference type="NCBI Taxonomy" id="412755"/>
    <lineage>
        <taxon>unclassified sequences</taxon>
        <taxon>metagenomes</taxon>
        <taxon>ecological metagenomes</taxon>
    </lineage>
</organism>
<comment type="caution">
    <text evidence="2">The sequence shown here is derived from an EMBL/GenBank/DDBJ whole genome shotgun (WGS) entry which is preliminary data.</text>
</comment>
<gene>
    <name evidence="2" type="ORF">LCGC14_2069170</name>
</gene>
<proteinExistence type="predicted"/>
<accession>A0A0F9F698</accession>
<evidence type="ECO:0000313" key="2">
    <source>
        <dbReference type="EMBL" id="KKL74011.1"/>
    </source>
</evidence>
<dbReference type="AlphaFoldDB" id="A0A0F9F698"/>
<feature type="non-terminal residue" evidence="2">
    <location>
        <position position="576"/>
    </location>
</feature>
<reference evidence="2" key="1">
    <citation type="journal article" date="2015" name="Nature">
        <title>Complex archaea that bridge the gap between prokaryotes and eukaryotes.</title>
        <authorList>
            <person name="Spang A."/>
            <person name="Saw J.H."/>
            <person name="Jorgensen S.L."/>
            <person name="Zaremba-Niedzwiedzka K."/>
            <person name="Martijn J."/>
            <person name="Lind A.E."/>
            <person name="van Eijk R."/>
            <person name="Schleper C."/>
            <person name="Guy L."/>
            <person name="Ettema T.J."/>
        </authorList>
    </citation>
    <scope>NUCLEOTIDE SEQUENCE</scope>
</reference>
<evidence type="ECO:0000256" key="1">
    <source>
        <dbReference type="SAM" id="Phobius"/>
    </source>
</evidence>
<feature type="transmembrane region" description="Helical" evidence="1">
    <location>
        <begin position="460"/>
        <end position="482"/>
    </location>
</feature>
<keyword evidence="1" id="KW-1133">Transmembrane helix</keyword>
<feature type="transmembrane region" description="Helical" evidence="1">
    <location>
        <begin position="6"/>
        <end position="26"/>
    </location>
</feature>
<name>A0A0F9F698_9ZZZZ</name>